<evidence type="ECO:0000313" key="2">
    <source>
        <dbReference type="EMBL" id="CAD8393176.1"/>
    </source>
</evidence>
<accession>A0A6T6L1L5</accession>
<organism evidence="1">
    <name type="scientific">Rhodosorus marinus</name>
    <dbReference type="NCBI Taxonomy" id="101924"/>
    <lineage>
        <taxon>Eukaryota</taxon>
        <taxon>Rhodophyta</taxon>
        <taxon>Stylonematophyceae</taxon>
        <taxon>Stylonematales</taxon>
        <taxon>Stylonemataceae</taxon>
        <taxon>Rhodosorus</taxon>
    </lineage>
</organism>
<protein>
    <submittedName>
        <fullName evidence="1">Uncharacterized protein</fullName>
    </submittedName>
</protein>
<dbReference type="AlphaFoldDB" id="A0A6T6L1L5"/>
<evidence type="ECO:0000313" key="1">
    <source>
        <dbReference type="EMBL" id="CAD8393175.1"/>
    </source>
</evidence>
<reference evidence="1" key="1">
    <citation type="submission" date="2021-01" db="EMBL/GenBank/DDBJ databases">
        <authorList>
            <person name="Corre E."/>
            <person name="Pelletier E."/>
            <person name="Niang G."/>
            <person name="Scheremetjew M."/>
            <person name="Finn R."/>
            <person name="Kale V."/>
            <person name="Holt S."/>
            <person name="Cochrane G."/>
            <person name="Meng A."/>
            <person name="Brown T."/>
            <person name="Cohen L."/>
        </authorList>
    </citation>
    <scope>NUCLEOTIDE SEQUENCE</scope>
    <source>
        <strain evidence="1">UTEX LB 2760</strain>
    </source>
</reference>
<dbReference type="EMBL" id="HBEK01005661">
    <property type="protein sequence ID" value="CAD8393175.1"/>
    <property type="molecule type" value="Transcribed_RNA"/>
</dbReference>
<name>A0A6T6L1L5_9RHOD</name>
<dbReference type="Gene3D" id="3.10.450.50">
    <property type="match status" value="1"/>
</dbReference>
<proteinExistence type="predicted"/>
<dbReference type="EMBL" id="HBEK01005662">
    <property type="protein sequence ID" value="CAD8393176.1"/>
    <property type="molecule type" value="Transcribed_RNA"/>
</dbReference>
<sequence length="177" mass="19873">MGLTGWLGFVSIGVSPFKQQKRVSFSARRVGQTCRTAIPGLEWLLFFGLIKGFGTGNQHSAPPQEDGSSDASVQVRPIKFDEDVITEDGMDISRRGAEECKCGSELRYEDCCRPIHLFRRRAETPADLLKARFSAYAYNLPGLKCGRDRVPLSVKEERVSDEEVFTSMQNRVHPHVH</sequence>
<gene>
    <name evidence="1" type="ORF">RMAR0315_LOCUS3160</name>
    <name evidence="2" type="ORF">RMAR0315_LOCUS3161</name>
</gene>